<dbReference type="Pfam" id="PF17189">
    <property type="entry name" value="Glyco_hydro_30C"/>
    <property type="match status" value="1"/>
</dbReference>
<dbReference type="PANTHER" id="PTHR11069">
    <property type="entry name" value="GLUCOSYLCERAMIDASE"/>
    <property type="match status" value="1"/>
</dbReference>
<feature type="domain" description="Glycosyl hydrolase family 30 TIM-barrel" evidence="6">
    <location>
        <begin position="61"/>
        <end position="396"/>
    </location>
</feature>
<reference evidence="8 9" key="1">
    <citation type="submission" date="2023-07" db="EMBL/GenBank/DDBJ databases">
        <title>Sorghum-associated microbial communities from plants grown in Nebraska, USA.</title>
        <authorList>
            <person name="Schachtman D."/>
        </authorList>
    </citation>
    <scope>NUCLEOTIDE SEQUENCE [LARGE SCALE GENOMIC DNA]</scope>
    <source>
        <strain evidence="8 9">BE314</strain>
    </source>
</reference>
<evidence type="ECO:0000256" key="2">
    <source>
        <dbReference type="ARBA" id="ARBA00022729"/>
    </source>
</evidence>
<dbReference type="InterPro" id="IPR033453">
    <property type="entry name" value="Glyco_hydro_30_TIM-barrel"/>
</dbReference>
<dbReference type="Gene3D" id="3.20.20.80">
    <property type="entry name" value="Glycosidases"/>
    <property type="match status" value="1"/>
</dbReference>
<name>A0ABU1YW33_ROSSA</name>
<dbReference type="InterPro" id="IPR017853">
    <property type="entry name" value="GH"/>
</dbReference>
<dbReference type="GO" id="GO:0004348">
    <property type="term" value="F:glucosylceramidase activity"/>
    <property type="evidence" value="ECO:0007669"/>
    <property type="project" value="UniProtKB-EC"/>
</dbReference>
<keyword evidence="4 8" id="KW-0326">Glycosidase</keyword>
<sequence>MKTLLLTLTAALATAANAAPVRAFLTTADQQQLLAPSAVDKAAAKTGDVIRIDPRRKHQRIAGFGAAITEGSAWLIRHGMSEVQRNALMRELFTREGKGLGFEFTRLTIGASDFSRRHYSLDDMPAGRTDPELKNFSLVNEREDVIPAVKQALALNPKLQVMASPWSAPGWMKTTDSLVQGQLLPEFYGAFANYMVRYVEEMKAEGVPIFALTLQNEPHFEPGDYPGMRMTPRTRAAVVGQHLGPLLKAKGMKTQLLEWDHNWDEPWSPLSMLSDATARQYVSGVAWHCYAGDVAAQSQVAQQFPQLDVWFTECSGGEWKPQWAETLPWITRNLIIGSTRHGARGVLMWNLALDPAYGPHLGGCKDCRGVVTIDPKTGQVTRNIEYYAFGHASRFVHQGARRVDSEGGAKGLDHVAFINPDGSTALIVSNSAAEPRRFMVQAPGQRFSYELPASGVVTFTW</sequence>
<keyword evidence="2 5" id="KW-0732">Signal</keyword>
<evidence type="ECO:0000256" key="1">
    <source>
        <dbReference type="ARBA" id="ARBA00005382"/>
    </source>
</evidence>
<evidence type="ECO:0000259" key="6">
    <source>
        <dbReference type="Pfam" id="PF02055"/>
    </source>
</evidence>
<evidence type="ECO:0000259" key="7">
    <source>
        <dbReference type="Pfam" id="PF17189"/>
    </source>
</evidence>
<evidence type="ECO:0000313" key="8">
    <source>
        <dbReference type="EMBL" id="MDR7272938.1"/>
    </source>
</evidence>
<gene>
    <name evidence="8" type="ORF">J2X20_005623</name>
</gene>
<accession>A0ABU1YW33</accession>
<keyword evidence="9" id="KW-1185">Reference proteome</keyword>
<comment type="similarity">
    <text evidence="1 4">Belongs to the glycosyl hydrolase 30 family.</text>
</comment>
<evidence type="ECO:0000256" key="5">
    <source>
        <dbReference type="SAM" id="SignalP"/>
    </source>
</evidence>
<dbReference type="InterPro" id="IPR001139">
    <property type="entry name" value="Glyco_hydro_30"/>
</dbReference>
<feature type="signal peptide" evidence="5">
    <location>
        <begin position="1"/>
        <end position="18"/>
    </location>
</feature>
<dbReference type="RefSeq" id="WP_310272785.1">
    <property type="nucleotide sequence ID" value="NZ_JAVDXU010000006.1"/>
</dbReference>
<dbReference type="Proteomes" id="UP001180453">
    <property type="component" value="Unassembled WGS sequence"/>
</dbReference>
<dbReference type="EC" id="3.2.1.45" evidence="8"/>
<feature type="chain" id="PRO_5045766123" evidence="5">
    <location>
        <begin position="19"/>
        <end position="461"/>
    </location>
</feature>
<comment type="caution">
    <text evidence="8">The sequence shown here is derived from an EMBL/GenBank/DDBJ whole genome shotgun (WGS) entry which is preliminary data.</text>
</comment>
<keyword evidence="3 4" id="KW-0378">Hydrolase</keyword>
<evidence type="ECO:0000256" key="3">
    <source>
        <dbReference type="ARBA" id="ARBA00022801"/>
    </source>
</evidence>
<dbReference type="EMBL" id="JAVDXU010000006">
    <property type="protein sequence ID" value="MDR7272938.1"/>
    <property type="molecule type" value="Genomic_DNA"/>
</dbReference>
<dbReference type="Pfam" id="PF02055">
    <property type="entry name" value="Glyco_hydro_30"/>
    <property type="match status" value="1"/>
</dbReference>
<feature type="domain" description="Glycosyl hydrolase family 30 beta sandwich" evidence="7">
    <location>
        <begin position="399"/>
        <end position="459"/>
    </location>
</feature>
<proteinExistence type="inferred from homology"/>
<dbReference type="InterPro" id="IPR033452">
    <property type="entry name" value="GH30_C"/>
</dbReference>
<dbReference type="SUPFAM" id="SSF51445">
    <property type="entry name" value="(Trans)glycosidases"/>
    <property type="match status" value="1"/>
</dbReference>
<dbReference type="InterPro" id="IPR013780">
    <property type="entry name" value="Glyco_hydro_b"/>
</dbReference>
<dbReference type="Gene3D" id="2.60.40.1180">
    <property type="entry name" value="Golgi alpha-mannosidase II"/>
    <property type="match status" value="1"/>
</dbReference>
<evidence type="ECO:0000256" key="4">
    <source>
        <dbReference type="RuleBase" id="RU361188"/>
    </source>
</evidence>
<organism evidence="8 9">
    <name type="scientific">Roseateles saccharophilus</name>
    <name type="common">Pseudomonas saccharophila</name>
    <dbReference type="NCBI Taxonomy" id="304"/>
    <lineage>
        <taxon>Bacteria</taxon>
        <taxon>Pseudomonadati</taxon>
        <taxon>Pseudomonadota</taxon>
        <taxon>Betaproteobacteria</taxon>
        <taxon>Burkholderiales</taxon>
        <taxon>Sphaerotilaceae</taxon>
        <taxon>Roseateles</taxon>
    </lineage>
</organism>
<protein>
    <submittedName>
        <fullName evidence="8">Glucosylceramidase</fullName>
        <ecNumber evidence="8">3.2.1.45</ecNumber>
    </submittedName>
</protein>
<dbReference type="PANTHER" id="PTHR11069:SF23">
    <property type="entry name" value="LYSOSOMAL ACID GLUCOSYLCERAMIDASE"/>
    <property type="match status" value="1"/>
</dbReference>
<evidence type="ECO:0000313" key="9">
    <source>
        <dbReference type="Proteomes" id="UP001180453"/>
    </source>
</evidence>